<feature type="signal peptide" evidence="1">
    <location>
        <begin position="1"/>
        <end position="18"/>
    </location>
</feature>
<evidence type="ECO:0000313" key="3">
    <source>
        <dbReference type="Proteomes" id="UP001168821"/>
    </source>
</evidence>
<protein>
    <submittedName>
        <fullName evidence="2">Uncharacterized protein</fullName>
    </submittedName>
</protein>
<dbReference type="Proteomes" id="UP001168821">
    <property type="component" value="Unassembled WGS sequence"/>
</dbReference>
<evidence type="ECO:0000256" key="1">
    <source>
        <dbReference type="SAM" id="SignalP"/>
    </source>
</evidence>
<dbReference type="InterPro" id="IPR006616">
    <property type="entry name" value="DM9_repeat"/>
</dbReference>
<accession>A0AA38I2F8</accession>
<organism evidence="2 3">
    <name type="scientific">Zophobas morio</name>
    <dbReference type="NCBI Taxonomy" id="2755281"/>
    <lineage>
        <taxon>Eukaryota</taxon>
        <taxon>Metazoa</taxon>
        <taxon>Ecdysozoa</taxon>
        <taxon>Arthropoda</taxon>
        <taxon>Hexapoda</taxon>
        <taxon>Insecta</taxon>
        <taxon>Pterygota</taxon>
        <taxon>Neoptera</taxon>
        <taxon>Endopterygota</taxon>
        <taxon>Coleoptera</taxon>
        <taxon>Polyphaga</taxon>
        <taxon>Cucujiformia</taxon>
        <taxon>Tenebrionidae</taxon>
        <taxon>Zophobas</taxon>
    </lineage>
</organism>
<comment type="caution">
    <text evidence="2">The sequence shown here is derived from an EMBL/GenBank/DDBJ whole genome shotgun (WGS) entry which is preliminary data.</text>
</comment>
<dbReference type="AlphaFoldDB" id="A0AA38I2F8"/>
<evidence type="ECO:0000313" key="2">
    <source>
        <dbReference type="EMBL" id="KAJ3647971.1"/>
    </source>
</evidence>
<reference evidence="2" key="1">
    <citation type="journal article" date="2023" name="G3 (Bethesda)">
        <title>Whole genome assemblies of Zophobas morio and Tenebrio molitor.</title>
        <authorList>
            <person name="Kaur S."/>
            <person name="Stinson S.A."/>
            <person name="diCenzo G.C."/>
        </authorList>
    </citation>
    <scope>NUCLEOTIDE SEQUENCE</scope>
    <source>
        <strain evidence="2">QUZm001</strain>
    </source>
</reference>
<sequence>MSMFVVLLIGYLVSNCYSHQRDYCWKEYLGSVPPDAVIAGETLDGQNVYVGQAFIKNVGLIPGRVIPGDPKLHVPHDGQSKEGKYIKILCGPQDNFYWLKANSTDLHHLITDQHPVVGGHDESNGYLNVGRISVGGDTKVGKVDSFRVEHANFYYSDGQAEKLTKSYEILMYRHKILL</sequence>
<feature type="chain" id="PRO_5041209802" evidence="1">
    <location>
        <begin position="19"/>
        <end position="178"/>
    </location>
</feature>
<gene>
    <name evidence="2" type="ORF">Zmor_019812</name>
</gene>
<dbReference type="Pfam" id="PF11901">
    <property type="entry name" value="DM9"/>
    <property type="match status" value="1"/>
</dbReference>
<dbReference type="SMART" id="SM00696">
    <property type="entry name" value="DM9"/>
    <property type="match status" value="1"/>
</dbReference>
<dbReference type="EMBL" id="JALNTZ010000006">
    <property type="protein sequence ID" value="KAJ3647971.1"/>
    <property type="molecule type" value="Genomic_DNA"/>
</dbReference>
<proteinExistence type="predicted"/>
<keyword evidence="1" id="KW-0732">Signal</keyword>
<name>A0AA38I2F8_9CUCU</name>
<keyword evidence="3" id="KW-1185">Reference proteome</keyword>
<dbReference type="PANTHER" id="PTHR31649:SF10">
    <property type="entry name" value="IP19903P-RELATED"/>
    <property type="match status" value="1"/>
</dbReference>
<dbReference type="PANTHER" id="PTHR31649">
    <property type="entry name" value="AGAP009604-PA"/>
    <property type="match status" value="1"/>
</dbReference>